<feature type="chain" id="PRO_5030879177" description="Scaffolding-like protein" evidence="2">
    <location>
        <begin position="22"/>
        <end position="264"/>
    </location>
</feature>
<accession>A0A7V8FWV1</accession>
<gene>
    <name evidence="3" type="ORF">GAK35_02215</name>
</gene>
<evidence type="ECO:0008006" key="5">
    <source>
        <dbReference type="Google" id="ProtNLM"/>
    </source>
</evidence>
<name>A0A7V8FWV1_9BURK</name>
<keyword evidence="2" id="KW-0732">Signal</keyword>
<evidence type="ECO:0000256" key="1">
    <source>
        <dbReference type="SAM" id="MobiDB-lite"/>
    </source>
</evidence>
<dbReference type="EMBL" id="WNDX01000060">
    <property type="protein sequence ID" value="KAF1043431.1"/>
    <property type="molecule type" value="Genomic_DNA"/>
</dbReference>
<feature type="compositionally biased region" description="Low complexity" evidence="1">
    <location>
        <begin position="40"/>
        <end position="50"/>
    </location>
</feature>
<feature type="signal peptide" evidence="2">
    <location>
        <begin position="1"/>
        <end position="21"/>
    </location>
</feature>
<protein>
    <recommendedName>
        <fullName evidence="5">Scaffolding-like protein</fullName>
    </recommendedName>
</protein>
<organism evidence="3 4">
    <name type="scientific">Herbaspirillum frisingense</name>
    <dbReference type="NCBI Taxonomy" id="92645"/>
    <lineage>
        <taxon>Bacteria</taxon>
        <taxon>Pseudomonadati</taxon>
        <taxon>Pseudomonadota</taxon>
        <taxon>Betaproteobacteria</taxon>
        <taxon>Burkholderiales</taxon>
        <taxon>Oxalobacteraceae</taxon>
        <taxon>Herbaspirillum</taxon>
    </lineage>
</organism>
<sequence>MTTEATAAPAAAPVAAPVATALPVAAPVAAPAAAPVEAPAATPATPATPADAGKGEAPAFGEATTYQPTGDSNLDLALAFAGRHGLGPEHPAMVEATKGNFSQVKALMAEKGIPGWEAHIALAEQGFAAFTKAEAEKTLAIQQDCIRAAGSEQEWGNVLQWASVNAEPHEKTAVNAALAQGGVVSQAMAAFLVHSYRNAPGTTQEPQRQAVNQNSAGGGAPASASGPLSPAQYAKEVAALARQGVIEGSREYAALRQRRAMWRG</sequence>
<comment type="caution">
    <text evidence="3">The sequence shown here is derived from an EMBL/GenBank/DDBJ whole genome shotgun (WGS) entry which is preliminary data.</text>
</comment>
<evidence type="ECO:0000313" key="4">
    <source>
        <dbReference type="Proteomes" id="UP000462435"/>
    </source>
</evidence>
<proteinExistence type="predicted"/>
<dbReference type="Proteomes" id="UP000462435">
    <property type="component" value="Unassembled WGS sequence"/>
</dbReference>
<feature type="region of interest" description="Disordered" evidence="1">
    <location>
        <begin position="199"/>
        <end position="228"/>
    </location>
</feature>
<dbReference type="AlphaFoldDB" id="A0A7V8FWV1"/>
<evidence type="ECO:0000256" key="2">
    <source>
        <dbReference type="SAM" id="SignalP"/>
    </source>
</evidence>
<feature type="compositionally biased region" description="Polar residues" evidence="1">
    <location>
        <begin position="200"/>
        <end position="214"/>
    </location>
</feature>
<feature type="region of interest" description="Disordered" evidence="1">
    <location>
        <begin position="40"/>
        <end position="68"/>
    </location>
</feature>
<evidence type="ECO:0000313" key="3">
    <source>
        <dbReference type="EMBL" id="KAF1043431.1"/>
    </source>
</evidence>
<reference evidence="4" key="1">
    <citation type="journal article" date="2020" name="MBio">
        <title>Horizontal gene transfer to a defensive symbiont with a reduced genome amongst a multipartite beetle microbiome.</title>
        <authorList>
            <person name="Waterworth S.C."/>
            <person name="Florez L.V."/>
            <person name="Rees E.R."/>
            <person name="Hertweck C."/>
            <person name="Kaltenpoth M."/>
            <person name="Kwan J.C."/>
        </authorList>
    </citation>
    <scope>NUCLEOTIDE SEQUENCE [LARGE SCALE GENOMIC DNA]</scope>
</reference>